<protein>
    <recommendedName>
        <fullName evidence="8">Tail assembly chaperone</fullName>
    </recommendedName>
</protein>
<evidence type="ECO:0000313" key="1">
    <source>
        <dbReference type="EMBL" id="ASN67428.1"/>
    </source>
</evidence>
<dbReference type="EMBL" id="MF417882">
    <property type="protein sequence ID" value="ASN68881.1"/>
    <property type="molecule type" value="Genomic_DNA"/>
</dbReference>
<dbReference type="EMBL" id="MF417931">
    <property type="protein sequence ID" value="ASN71734.1"/>
    <property type="molecule type" value="Genomic_DNA"/>
</dbReference>
<evidence type="ECO:0000313" key="3">
    <source>
        <dbReference type="EMBL" id="ASN68881.1"/>
    </source>
</evidence>
<dbReference type="EMBL" id="MF417873">
    <property type="protein sequence ID" value="ASN68178.1"/>
    <property type="molecule type" value="Genomic_DNA"/>
</dbReference>
<proteinExistence type="predicted"/>
<evidence type="ECO:0000313" key="4">
    <source>
        <dbReference type="EMBL" id="ASN68968.1"/>
    </source>
</evidence>
<sequence>MAKIKINQTPTFKTKVAIPRVGGKPEDVEFEFKYMDRLALAAHFDKWNSARDEHIKKVREDDLSWQEATVAEIAIQVGQLKDIVSGWAFDEKLSDDSLTALVTTCIGAPQAVLAAYQSAYEPARLGN</sequence>
<dbReference type="EMBL" id="MF417883">
    <property type="protein sequence ID" value="ASN68968.1"/>
    <property type="molecule type" value="Genomic_DNA"/>
</dbReference>
<evidence type="ECO:0000313" key="5">
    <source>
        <dbReference type="EMBL" id="ASN69042.1"/>
    </source>
</evidence>
<dbReference type="Pfam" id="PF08748">
    <property type="entry name" value="Phage_TAC_4"/>
    <property type="match status" value="1"/>
</dbReference>
<dbReference type="EMBL" id="MF417884">
    <property type="protein sequence ID" value="ASN69042.1"/>
    <property type="molecule type" value="Genomic_DNA"/>
</dbReference>
<evidence type="ECO:0008006" key="8">
    <source>
        <dbReference type="Google" id="ProtNLM"/>
    </source>
</evidence>
<dbReference type="EMBL" id="MF417839">
    <property type="protein sequence ID" value="ASN67428.1"/>
    <property type="molecule type" value="Genomic_DNA"/>
</dbReference>
<name>A0A2H4J9Y6_9CAUD</name>
<gene>
    <name evidence="3" type="ORF">10F10_58</name>
    <name evidence="1" type="ORF">2AX2_53</name>
    <name evidence="6" type="ORF">3S7_52</name>
    <name evidence="4" type="ORF">7F11_72</name>
    <name evidence="2" type="ORF">7S5_55</name>
    <name evidence="5" type="ORF">8AX2_71</name>
    <name evidence="7" type="ORF">9AX4_30</name>
</gene>
<organism evidence="3">
    <name type="scientific">uncultured Caudovirales phage</name>
    <dbReference type="NCBI Taxonomy" id="2100421"/>
    <lineage>
        <taxon>Viruses</taxon>
        <taxon>Duplodnaviria</taxon>
        <taxon>Heunggongvirae</taxon>
        <taxon>Uroviricota</taxon>
        <taxon>Caudoviricetes</taxon>
        <taxon>Peduoviridae</taxon>
        <taxon>Maltschvirus</taxon>
        <taxon>Maltschvirus maltsch</taxon>
    </lineage>
</organism>
<evidence type="ECO:0000313" key="6">
    <source>
        <dbReference type="EMBL" id="ASN71734.1"/>
    </source>
</evidence>
<dbReference type="EMBL" id="MF417938">
    <property type="protein sequence ID" value="ASN71990.1"/>
    <property type="molecule type" value="Genomic_DNA"/>
</dbReference>
<evidence type="ECO:0000313" key="2">
    <source>
        <dbReference type="EMBL" id="ASN68178.1"/>
    </source>
</evidence>
<evidence type="ECO:0000313" key="7">
    <source>
        <dbReference type="EMBL" id="ASN71990.1"/>
    </source>
</evidence>
<reference evidence="3" key="1">
    <citation type="submission" date="2017-06" db="EMBL/GenBank/DDBJ databases">
        <title>Novel phages from South African skin metaviromes.</title>
        <authorList>
            <person name="van Zyl L.J."/>
            <person name="Abrahams Y."/>
            <person name="Stander E.A."/>
            <person name="Kirby B.M."/>
            <person name="Clavaud C."/>
            <person name="Farcet C."/>
            <person name="Breton L."/>
            <person name="Trindade M.I."/>
        </authorList>
    </citation>
    <scope>NUCLEOTIDE SEQUENCE</scope>
</reference>
<dbReference type="InterPro" id="IPR014859">
    <property type="entry name" value="Phage_TAC_4"/>
</dbReference>
<accession>A0A2H4J9Y6</accession>